<dbReference type="Gene3D" id="3.30.160.60">
    <property type="entry name" value="Classic Zinc Finger"/>
    <property type="match status" value="2"/>
</dbReference>
<proteinExistence type="predicted"/>
<evidence type="ECO:0000256" key="8">
    <source>
        <dbReference type="SAM" id="MobiDB-lite"/>
    </source>
</evidence>
<feature type="compositionally biased region" description="Polar residues" evidence="8">
    <location>
        <begin position="185"/>
        <end position="194"/>
    </location>
</feature>
<reference evidence="10" key="1">
    <citation type="submission" date="2018-11" db="EMBL/GenBank/DDBJ databases">
        <authorList>
            <consortium name="Pathogen Informatics"/>
        </authorList>
    </citation>
    <scope>NUCLEOTIDE SEQUENCE</scope>
</reference>
<organism evidence="10 11">
    <name type="scientific">Protopolystoma xenopodis</name>
    <dbReference type="NCBI Taxonomy" id="117903"/>
    <lineage>
        <taxon>Eukaryota</taxon>
        <taxon>Metazoa</taxon>
        <taxon>Spiralia</taxon>
        <taxon>Lophotrochozoa</taxon>
        <taxon>Platyhelminthes</taxon>
        <taxon>Monogenea</taxon>
        <taxon>Polyopisthocotylea</taxon>
        <taxon>Polystomatidea</taxon>
        <taxon>Polystomatidae</taxon>
        <taxon>Protopolystoma</taxon>
    </lineage>
</organism>
<dbReference type="Pfam" id="PF23561">
    <property type="entry name" value="zf-C2H2_15"/>
    <property type="match status" value="1"/>
</dbReference>
<evidence type="ECO:0000313" key="11">
    <source>
        <dbReference type="Proteomes" id="UP000784294"/>
    </source>
</evidence>
<dbReference type="GO" id="GO:0008270">
    <property type="term" value="F:zinc ion binding"/>
    <property type="evidence" value="ECO:0007669"/>
    <property type="project" value="UniProtKB-KW"/>
</dbReference>
<keyword evidence="11" id="KW-1185">Reference proteome</keyword>
<gene>
    <name evidence="10" type="ORF">PXEA_LOCUS4234</name>
</gene>
<feature type="domain" description="C2H2-type" evidence="9">
    <location>
        <begin position="486"/>
        <end position="513"/>
    </location>
</feature>
<sequence>MCTFPVPTPPLSTWNSAFPFHQAMGGTNASLFDPASTAALRWSQLAGTNTNVATGPTTGHMQTGASVQLPHIDGPLASAQTSATGGGEAGASTGGTSGFPFAAAAAWYGLSAFLGPTGLRLPEEAGQFPVAPTHSPKMPAAVGTASAALGNASGGGQADSHGGLRAHVASTKRNGKCTRPIGRSVETSAHSGSAFSHPLASTDLAAPAPHATGFQRPEVSASLDKPDESTPQPGPPASSDSVGCSVGLTREMLRRHRALFEAASGTQAGSQLAAYCSGSDSRLGLAGSRHGPDLAAEPMKPKVAGLGQAMSVDDTSGQLRPGESACLEHKRKPQSRPVGERCRRQKPAQQAPERGNRGAAVSGPSLRLCCGELAAVEPGLAGRSNHFGRPVEEKLPDGHVEEEEEGDDEEDDEEDEEEDEGMVAEEDEEEDEEGVRHPQEGDPDFVETACRWADCQINFETQEALVKHISNEHIAGGKKSFICFWRDCVRGARPFKAQYMLVVHMRRHTGEKPHKCNVS</sequence>
<dbReference type="InterPro" id="IPR036236">
    <property type="entry name" value="Znf_C2H2_sf"/>
</dbReference>
<dbReference type="PANTHER" id="PTHR45718:SF4">
    <property type="entry name" value="TRANSCRIPTIONAL ACTIVATOR CUBITUS INTERRUPTUS"/>
    <property type="match status" value="1"/>
</dbReference>
<keyword evidence="5" id="KW-0862">Zinc</keyword>
<keyword evidence="3" id="KW-0677">Repeat</keyword>
<dbReference type="InterPro" id="IPR013087">
    <property type="entry name" value="Znf_C2H2_type"/>
</dbReference>
<keyword evidence="2" id="KW-0479">Metal-binding</keyword>
<comment type="subcellular location">
    <subcellularLocation>
        <location evidence="1">Nucleus</location>
    </subcellularLocation>
</comment>
<dbReference type="SMART" id="SM00355">
    <property type="entry name" value="ZnF_C2H2"/>
    <property type="match status" value="2"/>
</dbReference>
<feature type="region of interest" description="Disordered" evidence="8">
    <location>
        <begin position="151"/>
        <end position="244"/>
    </location>
</feature>
<keyword evidence="6" id="KW-0539">Nucleus</keyword>
<evidence type="ECO:0000256" key="4">
    <source>
        <dbReference type="ARBA" id="ARBA00022771"/>
    </source>
</evidence>
<evidence type="ECO:0000256" key="7">
    <source>
        <dbReference type="PROSITE-ProRule" id="PRU00042"/>
    </source>
</evidence>
<evidence type="ECO:0000256" key="5">
    <source>
        <dbReference type="ARBA" id="ARBA00022833"/>
    </source>
</evidence>
<feature type="region of interest" description="Disordered" evidence="8">
    <location>
        <begin position="314"/>
        <end position="362"/>
    </location>
</feature>
<accession>A0A3S5A3A7</accession>
<comment type="caution">
    <text evidence="10">The sequence shown here is derived from an EMBL/GenBank/DDBJ whole genome shotgun (WGS) entry which is preliminary data.</text>
</comment>
<name>A0A3S5A3A7_9PLAT</name>
<evidence type="ECO:0000256" key="3">
    <source>
        <dbReference type="ARBA" id="ARBA00022737"/>
    </source>
</evidence>
<dbReference type="PANTHER" id="PTHR45718">
    <property type="entry name" value="TRANSCRIPTIONAL ACTIVATOR CUBITUS INTERRUPTUS"/>
    <property type="match status" value="1"/>
</dbReference>
<evidence type="ECO:0000313" key="10">
    <source>
        <dbReference type="EMBL" id="VEL10794.1"/>
    </source>
</evidence>
<dbReference type="SUPFAM" id="SSF57667">
    <property type="entry name" value="beta-beta-alpha zinc fingers"/>
    <property type="match status" value="2"/>
</dbReference>
<dbReference type="InterPro" id="IPR043359">
    <property type="entry name" value="GLI-like"/>
</dbReference>
<protein>
    <recommendedName>
        <fullName evidence="9">C2H2-type domain-containing protein</fullName>
    </recommendedName>
</protein>
<evidence type="ECO:0000256" key="2">
    <source>
        <dbReference type="ARBA" id="ARBA00022723"/>
    </source>
</evidence>
<dbReference type="Proteomes" id="UP000784294">
    <property type="component" value="Unassembled WGS sequence"/>
</dbReference>
<dbReference type="PROSITE" id="PS00028">
    <property type="entry name" value="ZINC_FINGER_C2H2_1"/>
    <property type="match status" value="1"/>
</dbReference>
<dbReference type="GO" id="GO:0000978">
    <property type="term" value="F:RNA polymerase II cis-regulatory region sequence-specific DNA binding"/>
    <property type="evidence" value="ECO:0007669"/>
    <property type="project" value="TreeGrafter"/>
</dbReference>
<dbReference type="PROSITE" id="PS50157">
    <property type="entry name" value="ZINC_FINGER_C2H2_2"/>
    <property type="match status" value="1"/>
</dbReference>
<dbReference type="OrthoDB" id="3214149at2759"/>
<feature type="region of interest" description="Disordered" evidence="8">
    <location>
        <begin position="381"/>
        <end position="443"/>
    </location>
</feature>
<dbReference type="EMBL" id="CAAALY010009969">
    <property type="protein sequence ID" value="VEL10794.1"/>
    <property type="molecule type" value="Genomic_DNA"/>
</dbReference>
<evidence type="ECO:0000256" key="1">
    <source>
        <dbReference type="ARBA" id="ARBA00004123"/>
    </source>
</evidence>
<keyword evidence="4 7" id="KW-0863">Zinc-finger</keyword>
<feature type="compositionally biased region" description="Basic and acidic residues" evidence="8">
    <location>
        <begin position="389"/>
        <end position="399"/>
    </location>
</feature>
<dbReference type="InterPro" id="IPR056436">
    <property type="entry name" value="Znf-C2H2_ZIC1-5/GLI1-3-like"/>
</dbReference>
<evidence type="ECO:0000259" key="9">
    <source>
        <dbReference type="PROSITE" id="PS50157"/>
    </source>
</evidence>
<dbReference type="GO" id="GO:0000981">
    <property type="term" value="F:DNA-binding transcription factor activity, RNA polymerase II-specific"/>
    <property type="evidence" value="ECO:0007669"/>
    <property type="project" value="TreeGrafter"/>
</dbReference>
<dbReference type="FunFam" id="3.30.160.60:FF:000031">
    <property type="entry name" value="GLI family zinc finger 3"/>
    <property type="match status" value="1"/>
</dbReference>
<dbReference type="AlphaFoldDB" id="A0A3S5A3A7"/>
<dbReference type="GO" id="GO:0005634">
    <property type="term" value="C:nucleus"/>
    <property type="evidence" value="ECO:0007669"/>
    <property type="project" value="UniProtKB-SubCell"/>
</dbReference>
<feature type="compositionally biased region" description="Acidic residues" evidence="8">
    <location>
        <begin position="400"/>
        <end position="433"/>
    </location>
</feature>
<evidence type="ECO:0000256" key="6">
    <source>
        <dbReference type="ARBA" id="ARBA00023242"/>
    </source>
</evidence>